<dbReference type="PROSITE" id="PS01124">
    <property type="entry name" value="HTH_ARAC_FAMILY_2"/>
    <property type="match status" value="1"/>
</dbReference>
<protein>
    <submittedName>
        <fullName evidence="5">AraC family transcriptional regulator</fullName>
    </submittedName>
</protein>
<evidence type="ECO:0000313" key="6">
    <source>
        <dbReference type="Proteomes" id="UP000315252"/>
    </source>
</evidence>
<accession>A0A545TU55</accession>
<evidence type="ECO:0000313" key="5">
    <source>
        <dbReference type="EMBL" id="TQV80746.1"/>
    </source>
</evidence>
<dbReference type="InterPro" id="IPR018060">
    <property type="entry name" value="HTH_AraC"/>
</dbReference>
<dbReference type="GO" id="GO:0003700">
    <property type="term" value="F:DNA-binding transcription factor activity"/>
    <property type="evidence" value="ECO:0007669"/>
    <property type="project" value="InterPro"/>
</dbReference>
<gene>
    <name evidence="5" type="ORF">FKG95_11370</name>
</gene>
<dbReference type="SMART" id="SM00342">
    <property type="entry name" value="HTH_ARAC"/>
    <property type="match status" value="1"/>
</dbReference>
<dbReference type="SUPFAM" id="SSF46689">
    <property type="entry name" value="Homeodomain-like"/>
    <property type="match status" value="2"/>
</dbReference>
<dbReference type="InterPro" id="IPR050204">
    <property type="entry name" value="AraC_XylS_family_regulators"/>
</dbReference>
<evidence type="ECO:0000256" key="3">
    <source>
        <dbReference type="ARBA" id="ARBA00023163"/>
    </source>
</evidence>
<evidence type="ECO:0000259" key="4">
    <source>
        <dbReference type="PROSITE" id="PS01124"/>
    </source>
</evidence>
<dbReference type="Proteomes" id="UP000315252">
    <property type="component" value="Unassembled WGS sequence"/>
</dbReference>
<evidence type="ECO:0000256" key="2">
    <source>
        <dbReference type="ARBA" id="ARBA00023125"/>
    </source>
</evidence>
<organism evidence="5 6">
    <name type="scientific">Denitrobaculum tricleocarpae</name>
    <dbReference type="NCBI Taxonomy" id="2591009"/>
    <lineage>
        <taxon>Bacteria</taxon>
        <taxon>Pseudomonadati</taxon>
        <taxon>Pseudomonadota</taxon>
        <taxon>Alphaproteobacteria</taxon>
        <taxon>Rhodospirillales</taxon>
        <taxon>Rhodospirillaceae</taxon>
        <taxon>Denitrobaculum</taxon>
    </lineage>
</organism>
<sequence length="313" mass="34889">MDNFDVLSDVFSNLRIRSSLYFLAKLRGDFSIEVPPERRRIRFHFVREGRCWLRMPDGEARELSDGDLAIVPNGAGQVLSSAPAIDPVPLAEVVADGALEQGVLTYGQGSRRTRLLCGFCHFDEVIEHPVLASLPEIMILRPEDLGREPWISAVLRLLAMEAELDGQGTTGILTRLLEVLFIQTVRRMAAAAERESNPGNFVMALSDRQISKALHAIHQQPHRSWKIQGLAEIAGMSRARFAQRFSDVVGIPPIGYLTRWRLIKARNLLVSSNLDMAEIASRCGYASTPSFSRRFKETYGVGPGAFRRAGIMM</sequence>
<evidence type="ECO:0000256" key="1">
    <source>
        <dbReference type="ARBA" id="ARBA00023015"/>
    </source>
</evidence>
<dbReference type="RefSeq" id="WP_142896460.1">
    <property type="nucleotide sequence ID" value="NZ_ML660054.1"/>
</dbReference>
<dbReference type="OrthoDB" id="9802263at2"/>
<dbReference type="Pfam" id="PF12852">
    <property type="entry name" value="Cupin_6"/>
    <property type="match status" value="1"/>
</dbReference>
<reference evidence="5 6" key="1">
    <citation type="submission" date="2019-06" db="EMBL/GenBank/DDBJ databases">
        <title>Whole genome sequence for Rhodospirillaceae sp. R148.</title>
        <authorList>
            <person name="Wang G."/>
        </authorList>
    </citation>
    <scope>NUCLEOTIDE SEQUENCE [LARGE SCALE GENOMIC DNA]</scope>
    <source>
        <strain evidence="5 6">R148</strain>
    </source>
</reference>
<feature type="domain" description="HTH araC/xylS-type" evidence="4">
    <location>
        <begin position="211"/>
        <end position="309"/>
    </location>
</feature>
<dbReference type="PRINTS" id="PR00032">
    <property type="entry name" value="HTHARAC"/>
</dbReference>
<dbReference type="InterPro" id="IPR032783">
    <property type="entry name" value="AraC_lig"/>
</dbReference>
<dbReference type="InterPro" id="IPR009057">
    <property type="entry name" value="Homeodomain-like_sf"/>
</dbReference>
<proteinExistence type="predicted"/>
<dbReference type="AlphaFoldDB" id="A0A545TU55"/>
<dbReference type="EMBL" id="VHSH01000003">
    <property type="protein sequence ID" value="TQV80746.1"/>
    <property type="molecule type" value="Genomic_DNA"/>
</dbReference>
<keyword evidence="3" id="KW-0804">Transcription</keyword>
<name>A0A545TU55_9PROT</name>
<dbReference type="Gene3D" id="1.10.10.60">
    <property type="entry name" value="Homeodomain-like"/>
    <property type="match status" value="2"/>
</dbReference>
<comment type="caution">
    <text evidence="5">The sequence shown here is derived from an EMBL/GenBank/DDBJ whole genome shotgun (WGS) entry which is preliminary data.</text>
</comment>
<keyword evidence="1" id="KW-0805">Transcription regulation</keyword>
<keyword evidence="6" id="KW-1185">Reference proteome</keyword>
<dbReference type="GO" id="GO:0043565">
    <property type="term" value="F:sequence-specific DNA binding"/>
    <property type="evidence" value="ECO:0007669"/>
    <property type="project" value="InterPro"/>
</dbReference>
<keyword evidence="2" id="KW-0238">DNA-binding</keyword>
<dbReference type="PANTHER" id="PTHR46796:SF7">
    <property type="entry name" value="ARAC FAMILY TRANSCRIPTIONAL REGULATOR"/>
    <property type="match status" value="1"/>
</dbReference>
<dbReference type="Pfam" id="PF12833">
    <property type="entry name" value="HTH_18"/>
    <property type="match status" value="1"/>
</dbReference>
<dbReference type="InterPro" id="IPR020449">
    <property type="entry name" value="Tscrpt_reg_AraC-type_HTH"/>
</dbReference>
<dbReference type="PANTHER" id="PTHR46796">
    <property type="entry name" value="HTH-TYPE TRANSCRIPTIONAL ACTIVATOR RHAS-RELATED"/>
    <property type="match status" value="1"/>
</dbReference>